<dbReference type="HOGENOM" id="CLU_2692473_0_0_1"/>
<reference evidence="2" key="2">
    <citation type="submission" date="2018-08" db="UniProtKB">
        <authorList>
            <consortium name="EnsemblPlants"/>
        </authorList>
    </citation>
    <scope>IDENTIFICATION</scope>
    <source>
        <strain evidence="2">Yugu1</strain>
    </source>
</reference>
<dbReference type="EnsemblPlants" id="KQL05113">
    <property type="protein sequence ID" value="KQL05113"/>
    <property type="gene ID" value="SETIT_003610mg"/>
</dbReference>
<dbReference type="InParanoid" id="K3XNY7"/>
<feature type="compositionally biased region" description="Low complexity" evidence="1">
    <location>
        <begin position="37"/>
        <end position="50"/>
    </location>
</feature>
<sequence>MFFYIVETREWCDQLIDMLLTEVKPNGDAEQRRQHITNSLSNGNSSGTPSFEKETHLKLRCGMWTGQTAKETTI</sequence>
<protein>
    <submittedName>
        <fullName evidence="2">Uncharacterized protein</fullName>
    </submittedName>
</protein>
<keyword evidence="3" id="KW-1185">Reference proteome</keyword>
<accession>K3XNY7</accession>
<organism evidence="2 3">
    <name type="scientific">Setaria italica</name>
    <name type="common">Foxtail millet</name>
    <name type="synonym">Panicum italicum</name>
    <dbReference type="NCBI Taxonomy" id="4555"/>
    <lineage>
        <taxon>Eukaryota</taxon>
        <taxon>Viridiplantae</taxon>
        <taxon>Streptophyta</taxon>
        <taxon>Embryophyta</taxon>
        <taxon>Tracheophyta</taxon>
        <taxon>Spermatophyta</taxon>
        <taxon>Magnoliopsida</taxon>
        <taxon>Liliopsida</taxon>
        <taxon>Poales</taxon>
        <taxon>Poaceae</taxon>
        <taxon>PACMAD clade</taxon>
        <taxon>Panicoideae</taxon>
        <taxon>Panicodae</taxon>
        <taxon>Paniceae</taxon>
        <taxon>Cenchrinae</taxon>
        <taxon>Setaria</taxon>
    </lineage>
</organism>
<dbReference type="AlphaFoldDB" id="K3XNY7"/>
<feature type="region of interest" description="Disordered" evidence="1">
    <location>
        <begin position="27"/>
        <end position="52"/>
    </location>
</feature>
<evidence type="ECO:0000313" key="3">
    <source>
        <dbReference type="Proteomes" id="UP000004995"/>
    </source>
</evidence>
<dbReference type="Proteomes" id="UP000004995">
    <property type="component" value="Unassembled WGS sequence"/>
</dbReference>
<name>K3XNY7_SETIT</name>
<evidence type="ECO:0000313" key="2">
    <source>
        <dbReference type="EnsemblPlants" id="KQL05113"/>
    </source>
</evidence>
<proteinExistence type="predicted"/>
<dbReference type="Gramene" id="KQL05113">
    <property type="protein sequence ID" value="KQL05113"/>
    <property type="gene ID" value="SETIT_003610mg"/>
</dbReference>
<evidence type="ECO:0000256" key="1">
    <source>
        <dbReference type="SAM" id="MobiDB-lite"/>
    </source>
</evidence>
<reference evidence="3" key="1">
    <citation type="journal article" date="2012" name="Nat. Biotechnol.">
        <title>Reference genome sequence of the model plant Setaria.</title>
        <authorList>
            <person name="Bennetzen J.L."/>
            <person name="Schmutz J."/>
            <person name="Wang H."/>
            <person name="Percifield R."/>
            <person name="Hawkins J."/>
            <person name="Pontaroli A.C."/>
            <person name="Estep M."/>
            <person name="Feng L."/>
            <person name="Vaughn J.N."/>
            <person name="Grimwood J."/>
            <person name="Jenkins J."/>
            <person name="Barry K."/>
            <person name="Lindquist E."/>
            <person name="Hellsten U."/>
            <person name="Deshpande S."/>
            <person name="Wang X."/>
            <person name="Wu X."/>
            <person name="Mitros T."/>
            <person name="Triplett J."/>
            <person name="Yang X."/>
            <person name="Ye C.Y."/>
            <person name="Mauro-Herrera M."/>
            <person name="Wang L."/>
            <person name="Li P."/>
            <person name="Sharma M."/>
            <person name="Sharma R."/>
            <person name="Ronald P.C."/>
            <person name="Panaud O."/>
            <person name="Kellogg E.A."/>
            <person name="Brutnell T.P."/>
            <person name="Doust A.N."/>
            <person name="Tuskan G.A."/>
            <person name="Rokhsar D."/>
            <person name="Devos K.M."/>
        </authorList>
    </citation>
    <scope>NUCLEOTIDE SEQUENCE [LARGE SCALE GENOMIC DNA]</scope>
    <source>
        <strain evidence="3">cv. Yugu1</strain>
    </source>
</reference>
<dbReference type="EMBL" id="AGNK02002986">
    <property type="status" value="NOT_ANNOTATED_CDS"/>
    <property type="molecule type" value="Genomic_DNA"/>
</dbReference>